<feature type="compositionally biased region" description="Basic and acidic residues" evidence="1">
    <location>
        <begin position="1"/>
        <end position="13"/>
    </location>
</feature>
<evidence type="ECO:0000313" key="2">
    <source>
        <dbReference type="EMBL" id="EOO01406.1"/>
    </source>
</evidence>
<dbReference type="GeneID" id="19323278"/>
<proteinExistence type="predicted"/>
<dbReference type="HOGENOM" id="CLU_1220427_0_0_1"/>
<organism evidence="2 3">
    <name type="scientific">Phaeoacremonium minimum (strain UCR-PA7)</name>
    <name type="common">Esca disease fungus</name>
    <name type="synonym">Togninia minima</name>
    <dbReference type="NCBI Taxonomy" id="1286976"/>
    <lineage>
        <taxon>Eukaryota</taxon>
        <taxon>Fungi</taxon>
        <taxon>Dikarya</taxon>
        <taxon>Ascomycota</taxon>
        <taxon>Pezizomycotina</taxon>
        <taxon>Sordariomycetes</taxon>
        <taxon>Sordariomycetidae</taxon>
        <taxon>Togniniales</taxon>
        <taxon>Togniniaceae</taxon>
        <taxon>Phaeoacremonium</taxon>
    </lineage>
</organism>
<dbReference type="OrthoDB" id="5151375at2759"/>
<sequence>MDSADGNKKRGAEANEWEQFVAKNGKDEKNAHNQGGSRKHLNKQGSAVQGGASTKQPDSQRVQEVGSFDTDSCLEDLGNELQSKPKTYKPLPAHMRPYIISPLTPAPMYQSAQPPQIAPKPTYGPLPQVYPIAGDDRALISDDEKDTAGVEVEDVSENINVGKTIKPLVSKGKDYDPAVKDLFKNRDNIYVNKPVERKTAIQMIDEINAKKLHDDLTKVEDIKIDDE</sequence>
<feature type="region of interest" description="Disordered" evidence="1">
    <location>
        <begin position="1"/>
        <end position="92"/>
    </location>
</feature>
<keyword evidence="3" id="KW-1185">Reference proteome</keyword>
<name>R8BPY2_PHAM7</name>
<feature type="compositionally biased region" description="Polar residues" evidence="1">
    <location>
        <begin position="43"/>
        <end position="62"/>
    </location>
</feature>
<evidence type="ECO:0000313" key="3">
    <source>
        <dbReference type="Proteomes" id="UP000014074"/>
    </source>
</evidence>
<evidence type="ECO:0000256" key="1">
    <source>
        <dbReference type="SAM" id="MobiDB-lite"/>
    </source>
</evidence>
<dbReference type="KEGG" id="tmn:UCRPA7_2976"/>
<dbReference type="AlphaFoldDB" id="R8BPY2"/>
<protein>
    <submittedName>
        <fullName evidence="2">Uncharacterized protein</fullName>
    </submittedName>
</protein>
<dbReference type="Proteomes" id="UP000014074">
    <property type="component" value="Unassembled WGS sequence"/>
</dbReference>
<reference evidence="3" key="1">
    <citation type="journal article" date="2013" name="Genome Announc.">
        <title>Draft genome sequence of the ascomycete Phaeoacremonium aleophilum strain UCR-PA7, a causal agent of the esca disease complex in grapevines.</title>
        <authorList>
            <person name="Blanco-Ulate B."/>
            <person name="Rolshausen P."/>
            <person name="Cantu D."/>
        </authorList>
    </citation>
    <scope>NUCLEOTIDE SEQUENCE [LARGE SCALE GENOMIC DNA]</scope>
    <source>
        <strain evidence="3">UCR-PA7</strain>
    </source>
</reference>
<dbReference type="EMBL" id="KB932993">
    <property type="protein sequence ID" value="EOO01406.1"/>
    <property type="molecule type" value="Genomic_DNA"/>
</dbReference>
<gene>
    <name evidence="2" type="ORF">UCRPA7_2976</name>
</gene>
<feature type="region of interest" description="Disordered" evidence="1">
    <location>
        <begin position="106"/>
        <end position="130"/>
    </location>
</feature>
<accession>R8BPY2</accession>
<dbReference type="RefSeq" id="XP_007913722.1">
    <property type="nucleotide sequence ID" value="XM_007915531.1"/>
</dbReference>